<evidence type="ECO:0000313" key="3">
    <source>
        <dbReference type="Proteomes" id="UP001596379"/>
    </source>
</evidence>
<proteinExistence type="predicted"/>
<organism evidence="2 3">
    <name type="scientific">Herminiimonas aquatilis</name>
    <dbReference type="NCBI Taxonomy" id="345342"/>
    <lineage>
        <taxon>Bacteria</taxon>
        <taxon>Pseudomonadati</taxon>
        <taxon>Pseudomonadota</taxon>
        <taxon>Betaproteobacteria</taxon>
        <taxon>Burkholderiales</taxon>
        <taxon>Oxalobacteraceae</taxon>
        <taxon>Herminiimonas</taxon>
    </lineage>
</organism>
<dbReference type="RefSeq" id="WP_382232622.1">
    <property type="nucleotide sequence ID" value="NZ_JBHTCC010000001.1"/>
</dbReference>
<keyword evidence="1" id="KW-0732">Signal</keyword>
<gene>
    <name evidence="2" type="ORF">ACFQO0_03410</name>
</gene>
<dbReference type="EMBL" id="JBHTCC010000001">
    <property type="protein sequence ID" value="MFC7297480.1"/>
    <property type="molecule type" value="Genomic_DNA"/>
</dbReference>
<feature type="chain" id="PRO_5045771781" description="MSHA biogenesis protein MshK" evidence="1">
    <location>
        <begin position="19"/>
        <end position="93"/>
    </location>
</feature>
<evidence type="ECO:0000313" key="2">
    <source>
        <dbReference type="EMBL" id="MFC7297480.1"/>
    </source>
</evidence>
<comment type="caution">
    <text evidence="2">The sequence shown here is derived from an EMBL/GenBank/DDBJ whole genome shotgun (WGS) entry which is preliminary data.</text>
</comment>
<keyword evidence="3" id="KW-1185">Reference proteome</keyword>
<evidence type="ECO:0000256" key="1">
    <source>
        <dbReference type="SAM" id="SignalP"/>
    </source>
</evidence>
<sequence>MRYLLCILCCLALNPSFAAPPGKAKVNAPALTIGLSVADPCQNSYYANMRICAGQVVQHVAESSEKFQPVSVNGETVVEVSDQLYMVRVIDFY</sequence>
<accession>A0ABW2J3D1</accession>
<reference evidence="3" key="1">
    <citation type="journal article" date="2019" name="Int. J. Syst. Evol. Microbiol.">
        <title>The Global Catalogue of Microorganisms (GCM) 10K type strain sequencing project: providing services to taxonomists for standard genome sequencing and annotation.</title>
        <authorList>
            <consortium name="The Broad Institute Genomics Platform"/>
            <consortium name="The Broad Institute Genome Sequencing Center for Infectious Disease"/>
            <person name="Wu L."/>
            <person name="Ma J."/>
        </authorList>
    </citation>
    <scope>NUCLEOTIDE SEQUENCE [LARGE SCALE GENOMIC DNA]</scope>
    <source>
        <strain evidence="3">CCUG 36956</strain>
    </source>
</reference>
<evidence type="ECO:0008006" key="4">
    <source>
        <dbReference type="Google" id="ProtNLM"/>
    </source>
</evidence>
<name>A0ABW2J3D1_9BURK</name>
<feature type="signal peptide" evidence="1">
    <location>
        <begin position="1"/>
        <end position="18"/>
    </location>
</feature>
<dbReference type="Proteomes" id="UP001596379">
    <property type="component" value="Unassembled WGS sequence"/>
</dbReference>
<protein>
    <recommendedName>
        <fullName evidence="4">MSHA biogenesis protein MshK</fullName>
    </recommendedName>
</protein>